<gene>
    <name evidence="4" type="ORF">METBISCDRAFT_29310</name>
</gene>
<protein>
    <submittedName>
        <fullName evidence="4">Vacuolar cation channel</fullName>
    </submittedName>
</protein>
<dbReference type="Pfam" id="PF23190">
    <property type="entry name" value="LHD_TRPY1"/>
    <property type="match status" value="1"/>
</dbReference>
<feature type="transmembrane region" description="Helical" evidence="1">
    <location>
        <begin position="364"/>
        <end position="388"/>
    </location>
</feature>
<keyword evidence="1" id="KW-1133">Transmembrane helix</keyword>
<keyword evidence="5" id="KW-1185">Reference proteome</keyword>
<reference evidence="5" key="1">
    <citation type="journal article" date="2018" name="Nat. Microbiol.">
        <title>Leveraging single-cell genomics to expand the fungal tree of life.</title>
        <authorList>
            <person name="Ahrendt S.R."/>
            <person name="Quandt C.A."/>
            <person name="Ciobanu D."/>
            <person name="Clum A."/>
            <person name="Salamov A."/>
            <person name="Andreopoulos B."/>
            <person name="Cheng J.F."/>
            <person name="Woyke T."/>
            <person name="Pelin A."/>
            <person name="Henrissat B."/>
            <person name="Reynolds N.K."/>
            <person name="Benny G.L."/>
            <person name="Smith M.E."/>
            <person name="James T.Y."/>
            <person name="Grigoriev I.V."/>
        </authorList>
    </citation>
    <scope>NUCLEOTIDE SEQUENCE [LARGE SCALE GENOMIC DNA]</scope>
    <source>
        <strain evidence="5">Baker2002</strain>
    </source>
</reference>
<feature type="transmembrane region" description="Helical" evidence="1">
    <location>
        <begin position="295"/>
        <end position="317"/>
    </location>
</feature>
<keyword evidence="1" id="KW-0472">Membrane</keyword>
<dbReference type="AlphaFoldDB" id="A0A4P9ZJ66"/>
<keyword evidence="1" id="KW-0812">Transmembrane</keyword>
<evidence type="ECO:0000259" key="2">
    <source>
        <dbReference type="Pfam" id="PF23190"/>
    </source>
</evidence>
<proteinExistence type="predicted"/>
<accession>A0A4P9ZJ66</accession>
<dbReference type="OrthoDB" id="301415at2759"/>
<feature type="transmembrane region" description="Helical" evidence="1">
    <location>
        <begin position="425"/>
        <end position="446"/>
    </location>
</feature>
<name>A0A4P9ZJ66_9ASCO</name>
<feature type="domain" description="Calcium channel YVC1-like C-terminal transmembrane" evidence="3">
    <location>
        <begin position="238"/>
        <end position="530"/>
    </location>
</feature>
<dbReference type="PANTHER" id="PTHR35859:SF5">
    <property type="entry name" value="ION TRANSPORT DOMAIN-CONTAINING PROTEIN"/>
    <property type="match status" value="1"/>
</dbReference>
<evidence type="ECO:0000313" key="4">
    <source>
        <dbReference type="EMBL" id="RKP33068.1"/>
    </source>
</evidence>
<sequence>MSDEALLGTQVIGAGNCANPYQVFRVALNLKRLIDKVVPTVFDTKDITAAHSAVLNTNVLKLAYRAAGGKGDGAEGTLSCKHRAGLVFALLKVTGWYWDQAEHELANNELYSLRAVAAQQLAAMIIEDVAASANESYLFLGLLCHRYQISTNGEISKPVSAVELAVDMHSTIVIGSSGFQRCIKWLWRGWIVQSATDPHLYVLYDGTASAKLQMHFDPARVKTPAYQNILEVFFSVCFLVLYSIIVNSKLVEVTSIDVFEGLLYMFTLGLVIDEITKVYHVGWCYIGFWNVLNDVMYGIIIVSVTFRFLSLSALGAVRENYDEISFRVLSCAAPLMWSRLLLFLDAQQFVGALMVVTKTMMRELILFFVLLAVVILGFSQGFLGLDALDGKTEATRKILVSLVNATIGMSDFSDFKNFVPPYASIMYYIYSFMLLVILMNILIALYSSAYASIVENATDESFALKAQKTLRYVRAPDTDLYVPPFNVLEVCIYPARYFMSWETYRRLNYYIMMVIYFPILIYIAYDERSNARRVQYNRFKGVPDDANEVDTEWDMTDGFEDGRVASGWEGIRNRSSEINEGLRLQRAGERADPEFPIDLVQFDKDIRAVVQPVAEANDKGVRWDLFALYQKIDQLTELVETVLQENTEIRQQVGQIRDAKLQESYFKSEPRGVKPEDK</sequence>
<dbReference type="InterPro" id="IPR052971">
    <property type="entry name" value="TRP_calcium_channel"/>
</dbReference>
<feature type="transmembrane region" description="Helical" evidence="1">
    <location>
        <begin position="225"/>
        <end position="246"/>
    </location>
</feature>
<feature type="transmembrane region" description="Helical" evidence="1">
    <location>
        <begin position="258"/>
        <end position="275"/>
    </location>
</feature>
<feature type="transmembrane region" description="Helical" evidence="1">
    <location>
        <begin position="507"/>
        <end position="525"/>
    </location>
</feature>
<feature type="domain" description="YVC1 N-terminal linker helical" evidence="2">
    <location>
        <begin position="23"/>
        <end position="216"/>
    </location>
</feature>
<evidence type="ECO:0000313" key="5">
    <source>
        <dbReference type="Proteomes" id="UP000268321"/>
    </source>
</evidence>
<dbReference type="PANTHER" id="PTHR35859">
    <property type="entry name" value="NONSELECTIVE CATION CHANNEL PROTEIN"/>
    <property type="match status" value="1"/>
</dbReference>
<dbReference type="InterPro" id="IPR056337">
    <property type="entry name" value="LHD_YVC1"/>
</dbReference>
<dbReference type="Pfam" id="PF23317">
    <property type="entry name" value="YVC1_C"/>
    <property type="match status" value="1"/>
</dbReference>
<organism evidence="4 5">
    <name type="scientific">Metschnikowia bicuspidata</name>
    <dbReference type="NCBI Taxonomy" id="27322"/>
    <lineage>
        <taxon>Eukaryota</taxon>
        <taxon>Fungi</taxon>
        <taxon>Dikarya</taxon>
        <taxon>Ascomycota</taxon>
        <taxon>Saccharomycotina</taxon>
        <taxon>Pichiomycetes</taxon>
        <taxon>Metschnikowiaceae</taxon>
        <taxon>Metschnikowia</taxon>
    </lineage>
</organism>
<dbReference type="EMBL" id="ML004428">
    <property type="protein sequence ID" value="RKP33068.1"/>
    <property type="molecule type" value="Genomic_DNA"/>
</dbReference>
<evidence type="ECO:0000259" key="3">
    <source>
        <dbReference type="Pfam" id="PF23317"/>
    </source>
</evidence>
<evidence type="ECO:0000256" key="1">
    <source>
        <dbReference type="SAM" id="Phobius"/>
    </source>
</evidence>
<dbReference type="InterPro" id="IPR056336">
    <property type="entry name" value="YVC1_C"/>
</dbReference>
<dbReference type="Proteomes" id="UP000268321">
    <property type="component" value="Unassembled WGS sequence"/>
</dbReference>